<feature type="signal peptide" evidence="3">
    <location>
        <begin position="1"/>
        <end position="23"/>
    </location>
</feature>
<feature type="region of interest" description="Disordered" evidence="1">
    <location>
        <begin position="116"/>
        <end position="176"/>
    </location>
</feature>
<feature type="compositionally biased region" description="Acidic residues" evidence="1">
    <location>
        <begin position="138"/>
        <end position="155"/>
    </location>
</feature>
<evidence type="ECO:0000313" key="4">
    <source>
        <dbReference type="EMBL" id="CAH1797233.1"/>
    </source>
</evidence>
<sequence length="462" mass="52374">MADCGNNMHNLALLTGLIMSVIAHSVNPISVANEHALGKRKHSEVDAKDMNMVDESKKNTLHLITRTVSNSVIVTSTPKYREIVNLVKPSTSTIALPKAYGPLGIDNKAYRYKPALIQRNDDRTTKEQYSEHGPDNTDSYEIDDTDEDDTAEEEEITTKTAQIPQQSTRKDRTKEKMTRVYDTIPFAQVHSSTTKPIDNRVNINGQSLDRPSDNEDGVQTSVDKDGCDRKLNICPPDMECINTHGSYKCINRRITPPPRFAHHNEKTDGAPVAHRILSGHELMIGILIWLIALTLLVIALLTCMIAVRYNYANSKEMYKYHKFVYDKNAPIHIERDRYCSTPDYTMLGKSRRPSVYRKPHHKRSSKDFHSPDTETSKLSRSHHRTPSYSESRSPKNSQLQVYSPTSLPKISIQPDGVFTTPQTPNRLSVDRPTPYMSKWMSHCEPSTSLIEPGRNDEPVDLY</sequence>
<protein>
    <submittedName>
        <fullName evidence="4">Uncharacterized protein</fullName>
    </submittedName>
</protein>
<dbReference type="Proteomes" id="UP000749559">
    <property type="component" value="Unassembled WGS sequence"/>
</dbReference>
<feature type="transmembrane region" description="Helical" evidence="2">
    <location>
        <begin position="282"/>
        <end position="307"/>
    </location>
</feature>
<keyword evidence="2" id="KW-0812">Transmembrane</keyword>
<feature type="compositionally biased region" description="Polar residues" evidence="1">
    <location>
        <begin position="386"/>
        <end position="408"/>
    </location>
</feature>
<feature type="compositionally biased region" description="Basic and acidic residues" evidence="1">
    <location>
        <begin position="365"/>
        <end position="377"/>
    </location>
</feature>
<evidence type="ECO:0000256" key="1">
    <source>
        <dbReference type="SAM" id="MobiDB-lite"/>
    </source>
</evidence>
<comment type="caution">
    <text evidence="4">The sequence shown here is derived from an EMBL/GenBank/DDBJ whole genome shotgun (WGS) entry which is preliminary data.</text>
</comment>
<feature type="compositionally biased region" description="Basic and acidic residues" evidence="1">
    <location>
        <begin position="119"/>
        <end position="135"/>
    </location>
</feature>
<feature type="compositionally biased region" description="Basic residues" evidence="1">
    <location>
        <begin position="350"/>
        <end position="364"/>
    </location>
</feature>
<keyword evidence="5" id="KW-1185">Reference proteome</keyword>
<dbReference type="CDD" id="cd00054">
    <property type="entry name" value="EGF_CA"/>
    <property type="match status" value="1"/>
</dbReference>
<evidence type="ECO:0000256" key="3">
    <source>
        <dbReference type="SAM" id="SignalP"/>
    </source>
</evidence>
<keyword evidence="2" id="KW-1133">Transmembrane helix</keyword>
<dbReference type="EMBL" id="CAIIXF020000010">
    <property type="protein sequence ID" value="CAH1797233.1"/>
    <property type="molecule type" value="Genomic_DNA"/>
</dbReference>
<reference evidence="4" key="1">
    <citation type="submission" date="2022-03" db="EMBL/GenBank/DDBJ databases">
        <authorList>
            <person name="Martin C."/>
        </authorList>
    </citation>
    <scope>NUCLEOTIDE SEQUENCE</scope>
</reference>
<feature type="chain" id="PRO_5043512630" evidence="3">
    <location>
        <begin position="24"/>
        <end position="462"/>
    </location>
</feature>
<organism evidence="4 5">
    <name type="scientific">Owenia fusiformis</name>
    <name type="common">Polychaete worm</name>
    <dbReference type="NCBI Taxonomy" id="6347"/>
    <lineage>
        <taxon>Eukaryota</taxon>
        <taxon>Metazoa</taxon>
        <taxon>Spiralia</taxon>
        <taxon>Lophotrochozoa</taxon>
        <taxon>Annelida</taxon>
        <taxon>Polychaeta</taxon>
        <taxon>Sedentaria</taxon>
        <taxon>Canalipalpata</taxon>
        <taxon>Sabellida</taxon>
        <taxon>Oweniida</taxon>
        <taxon>Oweniidae</taxon>
        <taxon>Owenia</taxon>
    </lineage>
</organism>
<proteinExistence type="predicted"/>
<feature type="region of interest" description="Disordered" evidence="1">
    <location>
        <begin position="350"/>
        <end position="434"/>
    </location>
</feature>
<dbReference type="AlphaFoldDB" id="A0A8J1TWQ4"/>
<name>A0A8J1TWQ4_OWEFU</name>
<keyword evidence="3" id="KW-0732">Signal</keyword>
<feature type="region of interest" description="Disordered" evidence="1">
    <location>
        <begin position="443"/>
        <end position="462"/>
    </location>
</feature>
<evidence type="ECO:0000313" key="5">
    <source>
        <dbReference type="Proteomes" id="UP000749559"/>
    </source>
</evidence>
<keyword evidence="2" id="KW-0472">Membrane</keyword>
<evidence type="ECO:0000256" key="2">
    <source>
        <dbReference type="SAM" id="Phobius"/>
    </source>
</evidence>
<accession>A0A8J1TWQ4</accession>
<gene>
    <name evidence="4" type="ORF">OFUS_LOCUS21559</name>
</gene>
<feature type="compositionally biased region" description="Basic and acidic residues" evidence="1">
    <location>
        <begin position="453"/>
        <end position="462"/>
    </location>
</feature>